<keyword evidence="2" id="KW-0808">Transferase</keyword>
<name>A0A0Z8IBQ2_STRSU</name>
<evidence type="ECO:0000313" key="2">
    <source>
        <dbReference type="EMBL" id="CYV32579.1"/>
    </source>
</evidence>
<dbReference type="EMBL" id="FIJK01000028">
    <property type="protein sequence ID" value="CYW33218.1"/>
    <property type="molecule type" value="Genomic_DNA"/>
</dbReference>
<dbReference type="InterPro" id="IPR029044">
    <property type="entry name" value="Nucleotide-diphossugar_trans"/>
</dbReference>
<dbReference type="SUPFAM" id="SSF53448">
    <property type="entry name" value="Nucleotide-diphospho-sugar transferases"/>
    <property type="match status" value="1"/>
</dbReference>
<proteinExistence type="predicted"/>
<dbReference type="EMBL" id="FIHS01000007">
    <property type="protein sequence ID" value="CYV32579.1"/>
    <property type="molecule type" value="Genomic_DNA"/>
</dbReference>
<protein>
    <submittedName>
        <fullName evidence="2">Putative glycosyltransferase</fullName>
    </submittedName>
</protein>
<evidence type="ECO:0000313" key="4">
    <source>
        <dbReference type="Proteomes" id="UP000069526"/>
    </source>
</evidence>
<dbReference type="Proteomes" id="UP000069526">
    <property type="component" value="Unassembled WGS sequence"/>
</dbReference>
<dbReference type="RefSeq" id="WP_044690295.1">
    <property type="nucleotide sequence ID" value="NZ_CEHX01000075.1"/>
</dbReference>
<dbReference type="InterPro" id="IPR001173">
    <property type="entry name" value="Glyco_trans_2-like"/>
</dbReference>
<dbReference type="Pfam" id="PF00535">
    <property type="entry name" value="Glycos_transf_2"/>
    <property type="match status" value="1"/>
</dbReference>
<sequence>MSNSQNQHSFIICAYGDSPYLEDCIQSLLAQTLPTDIALYTSTPSQHIHNICQQYAIPIHVGTGGGIGKDWNQALSVVQTPYVTIAHQDDLYQPTYTQEILTKLQAHPNSLIAFTDYFEKKNELVIHSNTNLRIKRFLLKGLTLFPTSKIWRHFWLGLGNAICCPSVTYNRTRLADFRFDETMRTNLDWYAWYQINQYDGDFIFVPQALMCHRIHEESETSHTIADNTRTKEDLMLFELFWPKPIARILNRIYIKGQDSNY</sequence>
<dbReference type="Gene3D" id="3.90.550.10">
    <property type="entry name" value="Spore Coat Polysaccharide Biosynthesis Protein SpsA, Chain A"/>
    <property type="match status" value="1"/>
</dbReference>
<reference evidence="4 5" key="1">
    <citation type="submission" date="2016-02" db="EMBL/GenBank/DDBJ databases">
        <authorList>
            <consortium name="Pathogen Informatics"/>
        </authorList>
    </citation>
    <scope>NUCLEOTIDE SEQUENCE [LARGE SCALE GENOMIC DNA]</scope>
    <source>
        <strain evidence="2 5">LSS69</strain>
        <strain evidence="3 4">SS1013</strain>
    </source>
</reference>
<evidence type="ECO:0000313" key="5">
    <source>
        <dbReference type="Proteomes" id="UP000071533"/>
    </source>
</evidence>
<dbReference type="PANTHER" id="PTHR43685:SF2">
    <property type="entry name" value="GLYCOSYLTRANSFERASE 2-LIKE DOMAIN-CONTAINING PROTEIN"/>
    <property type="match status" value="1"/>
</dbReference>
<feature type="domain" description="Glycosyltransferase 2-like" evidence="1">
    <location>
        <begin position="9"/>
        <end position="157"/>
    </location>
</feature>
<accession>A0A0Z8IBQ2</accession>
<evidence type="ECO:0000313" key="3">
    <source>
        <dbReference type="EMBL" id="CYW33218.1"/>
    </source>
</evidence>
<dbReference type="AlphaFoldDB" id="A0A0Z8IBQ2"/>
<evidence type="ECO:0000259" key="1">
    <source>
        <dbReference type="Pfam" id="PF00535"/>
    </source>
</evidence>
<dbReference type="PANTHER" id="PTHR43685">
    <property type="entry name" value="GLYCOSYLTRANSFERASE"/>
    <property type="match status" value="1"/>
</dbReference>
<dbReference type="GO" id="GO:0016740">
    <property type="term" value="F:transferase activity"/>
    <property type="evidence" value="ECO:0007669"/>
    <property type="project" value="UniProtKB-KW"/>
</dbReference>
<organism evidence="2 5">
    <name type="scientific">Streptococcus suis</name>
    <dbReference type="NCBI Taxonomy" id="1307"/>
    <lineage>
        <taxon>Bacteria</taxon>
        <taxon>Bacillati</taxon>
        <taxon>Bacillota</taxon>
        <taxon>Bacilli</taxon>
        <taxon>Lactobacillales</taxon>
        <taxon>Streptococcaceae</taxon>
        <taxon>Streptococcus</taxon>
    </lineage>
</organism>
<dbReference type="Proteomes" id="UP000071533">
    <property type="component" value="Unassembled WGS sequence"/>
</dbReference>
<dbReference type="InterPro" id="IPR050834">
    <property type="entry name" value="Glycosyltransf_2"/>
</dbReference>
<dbReference type="CDD" id="cd00761">
    <property type="entry name" value="Glyco_tranf_GTA_type"/>
    <property type="match status" value="1"/>
</dbReference>
<gene>
    <name evidence="2" type="ORF">ERS132431_00730</name>
    <name evidence="3" type="ORF">ERS132539_01260</name>
</gene>